<keyword evidence="2" id="KW-1185">Reference proteome</keyword>
<evidence type="ECO:0000313" key="2">
    <source>
        <dbReference type="Proteomes" id="UP000246740"/>
    </source>
</evidence>
<reference evidence="1 2" key="1">
    <citation type="journal article" date="2018" name="Mol. Biol. Evol.">
        <title>Broad Genomic Sampling Reveals a Smut Pathogenic Ancestry of the Fungal Clade Ustilaginomycotina.</title>
        <authorList>
            <person name="Kijpornyongpan T."/>
            <person name="Mondo S.J."/>
            <person name="Barry K."/>
            <person name="Sandor L."/>
            <person name="Lee J."/>
            <person name="Lipzen A."/>
            <person name="Pangilinan J."/>
            <person name="LaButti K."/>
            <person name="Hainaut M."/>
            <person name="Henrissat B."/>
            <person name="Grigoriev I.V."/>
            <person name="Spatafora J.W."/>
            <person name="Aime M.C."/>
        </authorList>
    </citation>
    <scope>NUCLEOTIDE SEQUENCE [LARGE SCALE GENOMIC DNA]</scope>
    <source>
        <strain evidence="1 2">MCA 3645</strain>
    </source>
</reference>
<organism evidence="1 2">
    <name type="scientific">Testicularia cyperi</name>
    <dbReference type="NCBI Taxonomy" id="1882483"/>
    <lineage>
        <taxon>Eukaryota</taxon>
        <taxon>Fungi</taxon>
        <taxon>Dikarya</taxon>
        <taxon>Basidiomycota</taxon>
        <taxon>Ustilaginomycotina</taxon>
        <taxon>Ustilaginomycetes</taxon>
        <taxon>Ustilaginales</taxon>
        <taxon>Anthracoideaceae</taxon>
        <taxon>Testicularia</taxon>
    </lineage>
</organism>
<protein>
    <submittedName>
        <fullName evidence="1">Uncharacterized protein</fullName>
    </submittedName>
</protein>
<evidence type="ECO:0000313" key="1">
    <source>
        <dbReference type="EMBL" id="PWZ01098.1"/>
    </source>
</evidence>
<dbReference type="EMBL" id="KZ819191">
    <property type="protein sequence ID" value="PWZ01098.1"/>
    <property type="molecule type" value="Genomic_DNA"/>
</dbReference>
<dbReference type="InParanoid" id="A0A317XT70"/>
<dbReference type="Proteomes" id="UP000246740">
    <property type="component" value="Unassembled WGS sequence"/>
</dbReference>
<dbReference type="AlphaFoldDB" id="A0A317XT70"/>
<name>A0A317XT70_9BASI</name>
<proteinExistence type="predicted"/>
<sequence length="164" mass="18602">MRFFYQKGWISTVSGQCTVEPDQDGREHNHSYVQVHFEMLLSEAAKRETLEKGWRVAAVHVCRVGVKAAFQRDTKKELKCKKSNLGSADHCRHFTRRVAGRVHARVSSRDYRLSAVDRRIKSLQAMGRGSAVNQPDRKRQCRSKLGLGGLEQHSEPLESGFGAH</sequence>
<accession>A0A317XT70</accession>
<gene>
    <name evidence="1" type="ORF">BCV70DRAFT_205694</name>
</gene>